<dbReference type="SUPFAM" id="SSF159888">
    <property type="entry name" value="YdhG-like"/>
    <property type="match status" value="1"/>
</dbReference>
<evidence type="ECO:0000259" key="1">
    <source>
        <dbReference type="Pfam" id="PF08818"/>
    </source>
</evidence>
<reference evidence="2 3" key="1">
    <citation type="submission" date="2020-08" db="EMBL/GenBank/DDBJ databases">
        <title>Genome public.</title>
        <authorList>
            <person name="Liu C."/>
            <person name="Sun Q."/>
        </authorList>
    </citation>
    <scope>NUCLEOTIDE SEQUENCE [LARGE SCALE GENOMIC DNA]</scope>
    <source>
        <strain evidence="2 3">New-38</strain>
    </source>
</reference>
<feature type="domain" description="YdhG-like" evidence="1">
    <location>
        <begin position="25"/>
        <end position="100"/>
    </location>
</feature>
<dbReference type="Gene3D" id="3.90.1150.200">
    <property type="match status" value="1"/>
</dbReference>
<gene>
    <name evidence="2" type="ORF">H8S34_14750</name>
</gene>
<dbReference type="RefSeq" id="WP_186964410.1">
    <property type="nucleotide sequence ID" value="NZ_JACOPR010000018.1"/>
</dbReference>
<keyword evidence="3" id="KW-1185">Reference proteome</keyword>
<proteinExistence type="predicted"/>
<evidence type="ECO:0000313" key="2">
    <source>
        <dbReference type="EMBL" id="MBC5732065.1"/>
    </source>
</evidence>
<comment type="caution">
    <text evidence="2">The sequence shown here is derived from an EMBL/GenBank/DDBJ whole genome shotgun (WGS) entry which is preliminary data.</text>
</comment>
<dbReference type="InterPro" id="IPR014922">
    <property type="entry name" value="YdhG-like"/>
</dbReference>
<accession>A0ABR7HX28</accession>
<dbReference type="Proteomes" id="UP000660021">
    <property type="component" value="Unassembled WGS sequence"/>
</dbReference>
<organism evidence="2 3">
    <name type="scientific">Pseudoflavonifractor hominis</name>
    <dbReference type="NCBI Taxonomy" id="2763059"/>
    <lineage>
        <taxon>Bacteria</taxon>
        <taxon>Bacillati</taxon>
        <taxon>Bacillota</taxon>
        <taxon>Clostridia</taxon>
        <taxon>Eubacteriales</taxon>
        <taxon>Oscillospiraceae</taxon>
        <taxon>Pseudoflavonifractor</taxon>
    </lineage>
</organism>
<dbReference type="EMBL" id="JACOPR010000018">
    <property type="protein sequence ID" value="MBC5732065.1"/>
    <property type="molecule type" value="Genomic_DNA"/>
</dbReference>
<protein>
    <submittedName>
        <fullName evidence="2">DUF1801 domain-containing protein</fullName>
    </submittedName>
</protein>
<dbReference type="Pfam" id="PF08818">
    <property type="entry name" value="DUF1801"/>
    <property type="match status" value="1"/>
</dbReference>
<sequence>MGVASVSEYVASLNEEQQRHICAFIEFMNAEYPQLTNKISFSMPMWLVGKKMNEGYVAVSAAKNHFSIHFSDEEFLNHLAESLPNCKKGKRCINIKYGDEKSFYAVEESISDFLKIYCTEGNSSL</sequence>
<evidence type="ECO:0000313" key="3">
    <source>
        <dbReference type="Proteomes" id="UP000660021"/>
    </source>
</evidence>
<name>A0ABR7HX28_9FIRM</name>